<protein>
    <recommendedName>
        <fullName evidence="2">SAP domain-containing protein</fullName>
    </recommendedName>
</protein>
<evidence type="ECO:0000313" key="4">
    <source>
        <dbReference type="Proteomes" id="UP001234581"/>
    </source>
</evidence>
<feature type="compositionally biased region" description="Low complexity" evidence="1">
    <location>
        <begin position="171"/>
        <end position="192"/>
    </location>
</feature>
<feature type="region of interest" description="Disordered" evidence="1">
    <location>
        <begin position="158"/>
        <end position="196"/>
    </location>
</feature>
<feature type="domain" description="SAP" evidence="2">
    <location>
        <begin position="42"/>
        <end position="76"/>
    </location>
</feature>
<comment type="caution">
    <text evidence="3">The sequence shown here is derived from an EMBL/GenBank/DDBJ whole genome shotgun (WGS) entry which is preliminary data.</text>
</comment>
<feature type="compositionally biased region" description="Low complexity" evidence="1">
    <location>
        <begin position="286"/>
        <end position="306"/>
    </location>
</feature>
<evidence type="ECO:0000313" key="3">
    <source>
        <dbReference type="EMBL" id="KAJ8663715.1"/>
    </source>
</evidence>
<dbReference type="RefSeq" id="XP_058348627.1">
    <property type="nucleotide sequence ID" value="XM_058481063.1"/>
</dbReference>
<dbReference type="PROSITE" id="PS50800">
    <property type="entry name" value="SAP"/>
    <property type="match status" value="1"/>
</dbReference>
<dbReference type="EMBL" id="JARTCD010000002">
    <property type="protein sequence ID" value="KAJ8663715.1"/>
    <property type="molecule type" value="Genomic_DNA"/>
</dbReference>
<dbReference type="InterPro" id="IPR003034">
    <property type="entry name" value="SAP_dom"/>
</dbReference>
<reference evidence="3 4" key="1">
    <citation type="submission" date="2023-03" db="EMBL/GenBank/DDBJ databases">
        <title>Genome sequence of Lichtheimia ornata CBS 291.66.</title>
        <authorList>
            <person name="Mohabir J.T."/>
            <person name="Shea T.P."/>
            <person name="Kurbessoian T."/>
            <person name="Berby B."/>
            <person name="Fontaine J."/>
            <person name="Livny J."/>
            <person name="Gnirke A."/>
            <person name="Stajich J.E."/>
            <person name="Cuomo C.A."/>
        </authorList>
    </citation>
    <scope>NUCLEOTIDE SEQUENCE [LARGE SCALE GENOMIC DNA]</scope>
    <source>
        <strain evidence="3">CBS 291.66</strain>
    </source>
</reference>
<feature type="region of interest" description="Disordered" evidence="1">
    <location>
        <begin position="227"/>
        <end position="247"/>
    </location>
</feature>
<dbReference type="Proteomes" id="UP001234581">
    <property type="component" value="Unassembled WGS sequence"/>
</dbReference>
<dbReference type="GeneID" id="83208383"/>
<name>A0AAD7Y4N9_9FUNG</name>
<sequence length="352" mass="38991">MFNAIRTLTRVPLTTRPPCGRMLHQSACRRTIDPAHWNKTSLMRLRKSQLEDLAREHELSTGGTKLEIVQRLLQQSSSNTASWEMDDPIERRVQDVIATQRSQAEKSEPGSRPTFEDSMEASSDVIDEEQEHKKKNTANQEMEAGNWVEAFELKLGHSHLRQKPKRSNIFSSAPSNVRSSSAISQATATADAPLHPTPPAPAVALDNNEPMPEDINQHWVRAFEQKATSQRSRRHMLGNDTFAPTDIEPNVLDFIDTQDTPKQQPQEQPLNDQVEQELVDALKSDSSTTTTPSTTTTTTTTTSSATADNEKKEDPANSNVVITSMIGSGLLVWVAGGEKGFKHLADILMSSS</sequence>
<accession>A0AAD7Y4N9</accession>
<feature type="region of interest" description="Disordered" evidence="1">
    <location>
        <begin position="99"/>
        <end position="141"/>
    </location>
</feature>
<gene>
    <name evidence="3" type="ORF">O0I10_000964</name>
</gene>
<evidence type="ECO:0000259" key="2">
    <source>
        <dbReference type="PROSITE" id="PS50800"/>
    </source>
</evidence>
<proteinExistence type="predicted"/>
<keyword evidence="4" id="KW-1185">Reference proteome</keyword>
<feature type="region of interest" description="Disordered" evidence="1">
    <location>
        <begin position="281"/>
        <end position="315"/>
    </location>
</feature>
<organism evidence="3 4">
    <name type="scientific">Lichtheimia ornata</name>
    <dbReference type="NCBI Taxonomy" id="688661"/>
    <lineage>
        <taxon>Eukaryota</taxon>
        <taxon>Fungi</taxon>
        <taxon>Fungi incertae sedis</taxon>
        <taxon>Mucoromycota</taxon>
        <taxon>Mucoromycotina</taxon>
        <taxon>Mucoromycetes</taxon>
        <taxon>Mucorales</taxon>
        <taxon>Lichtheimiaceae</taxon>
        <taxon>Lichtheimia</taxon>
    </lineage>
</organism>
<dbReference type="AlphaFoldDB" id="A0AAD7Y4N9"/>
<evidence type="ECO:0000256" key="1">
    <source>
        <dbReference type="SAM" id="MobiDB-lite"/>
    </source>
</evidence>